<sequence>MLKEPPRAGPRHTKSMPHIKTTEPQPRTSAAPKWGRLRSLLPHIAERAKQSQKDSSAVVPQSVNITDELISGGFSALILRLWFERDEKGHRRVPVLFHRLRIRVSDSLHPLHGHKAVFRIECEYANGAVRWVVYRQLREFLSLHTHYAFSNAFKQHVETLPDFPRTSLPYFKFLRERGDDVGRADFARLQREALENYLIGLIRAVMFHPSANRLAGFLEVSALMIALARSGGAQYKAGLLRIDAVGNKGSFGRRATRWGERKKQKWCSVRESYLVVHEEMGELAVWDVFLIDQDFKIERPTRYYRQGLNMFHQLELEDGEEHERENEHEQGQGRDPRRGSVDSSKHHYVASIKSRVSKVFSRKHRRGSSAASASTHAPSHIAQANGHAQNGSAKADTEGQQPQQHGAHHRRSSNFSRMSEVPSSPPSSRADTPMLDPSTNTNPLMSGEEQNEQSGGAKASKKKKSRGNEVSKHTFYIENSQMRLKLFARNERQMLQWIASLEKVARECHWTGQNRFDSFAPIRLNVAAQWLVDGRDYFWNLSRAILLARECIYIHDWWLSPELHLRRPNKEKYRLDRLLERKAKEGVKIYIILYLEVSSRTTPTDSNYAKQRLTSLHPNIMVQRSPSHFQTGTFYWAHHEKLCVVDHAIAFMGGLDHCFGRWDTPQHVLVDDPDDASGAQIWPGKDYSNPRIQDFHNLHKPDEDMYDRTKVPRMPWHDVSMQVVGQPARDLARHFVQRWNYLLRIKNHTRTMPFLLPPPEFKPNELADMGLTGTCELQICRSAGPWSMGTPERIEYSIQNAYLKAIQMSEHFVYIENQFFITSTVVSEVKVENRIGDAIVHRIIRAHHEHTPWKCCIVIPLLPGFSFPVDHSDASAIRIIMECQTRTLFRGPNSIFARLRKEGIDPDDYIAVFSLRNWAKLRGDVLTTEQVYIHGKVCIVDDRLAIIGSANINERSQRGDRDSEIAAIIRDTDMIESTMAGQPYSVGRFAHTLRVRLMREHIGVDVDSMYEDDLMASDPVKPSLEQEEWDPDEQQEHGKEDGVTHMSDGHKRTAKSSLWHDAVDGMQQLVHGTGEAGAKDMSTALRKAGIKSRGLDATAGEKYLNEERRMITPEGDKVQGFPSAVVPTLEEKIIAENRPRPERGQDEPINEQLSRAKDNDSAQQDQPQELRDVRGEAYGAPAEAQPDARHDEEPPTARVGKHDVADDDEEKAPGVRSTLRKHAAAKLNQKPWTLPTPTPKVDPDGFEDPICDGFWKDVWLACAVHNTEIYRKVFHAIPDDLVTTWKQYKEFITHHERLNKPVKEGDTSVPLARMPSEAGDQGAPGQPHSAENTVYAEDVAEPKGKDHATDDNMTDTQGSSTPTPPTPPATDEKGRTKKTKGVEPFDQTEREEMERLLGEIKGHLVLYPSRFLEGEDMANNFLFNADRLMPLPIYD</sequence>
<feature type="region of interest" description="Disordered" evidence="8">
    <location>
        <begin position="1299"/>
        <end position="1330"/>
    </location>
</feature>
<accession>M2QZR2</accession>
<keyword evidence="5 7" id="KW-0442">Lipid degradation</keyword>
<evidence type="ECO:0000256" key="1">
    <source>
        <dbReference type="ARBA" id="ARBA00000798"/>
    </source>
</evidence>
<name>M2QZR2_CERS8</name>
<dbReference type="SMART" id="SM00155">
    <property type="entry name" value="PLDc"/>
    <property type="match status" value="2"/>
</dbReference>
<keyword evidence="11" id="KW-1185">Reference proteome</keyword>
<dbReference type="InterPro" id="IPR001683">
    <property type="entry name" value="PX_dom"/>
</dbReference>
<dbReference type="CDD" id="cd09138">
    <property type="entry name" value="PLDc_vPLD1_2_yPLD_like_1"/>
    <property type="match status" value="1"/>
</dbReference>
<dbReference type="PANTHER" id="PTHR18896">
    <property type="entry name" value="PHOSPHOLIPASE D"/>
    <property type="match status" value="1"/>
</dbReference>
<comment type="similarity">
    <text evidence="2 7">Belongs to the phospholipase D family.</text>
</comment>
<dbReference type="FunFam" id="3.30.870.10:FF:000011">
    <property type="entry name" value="Phospholipase"/>
    <property type="match status" value="1"/>
</dbReference>
<organism evidence="10 11">
    <name type="scientific">Ceriporiopsis subvermispora (strain B)</name>
    <name type="common">White-rot fungus</name>
    <name type="synonym">Gelatoporia subvermispora</name>
    <dbReference type="NCBI Taxonomy" id="914234"/>
    <lineage>
        <taxon>Eukaryota</taxon>
        <taxon>Fungi</taxon>
        <taxon>Dikarya</taxon>
        <taxon>Basidiomycota</taxon>
        <taxon>Agaricomycotina</taxon>
        <taxon>Agaricomycetes</taxon>
        <taxon>Polyporales</taxon>
        <taxon>Gelatoporiaceae</taxon>
        <taxon>Gelatoporia</taxon>
    </lineage>
</organism>
<evidence type="ECO:0000256" key="3">
    <source>
        <dbReference type="ARBA" id="ARBA00022737"/>
    </source>
</evidence>
<dbReference type="GO" id="GO:0035556">
    <property type="term" value="P:intracellular signal transduction"/>
    <property type="evidence" value="ECO:0007669"/>
    <property type="project" value="InterPro"/>
</dbReference>
<dbReference type="PANTHER" id="PTHR18896:SF76">
    <property type="entry name" value="PHOSPHOLIPASE"/>
    <property type="match status" value="1"/>
</dbReference>
<dbReference type="SUPFAM" id="SSF56024">
    <property type="entry name" value="Phospholipase D/nuclease"/>
    <property type="match status" value="2"/>
</dbReference>
<comment type="catalytic activity">
    <reaction evidence="1 7">
        <text>a 1,2-diacyl-sn-glycero-3-phosphocholine + H2O = a 1,2-diacyl-sn-glycero-3-phosphate + choline + H(+)</text>
        <dbReference type="Rhea" id="RHEA:14445"/>
        <dbReference type="ChEBI" id="CHEBI:15354"/>
        <dbReference type="ChEBI" id="CHEBI:15377"/>
        <dbReference type="ChEBI" id="CHEBI:15378"/>
        <dbReference type="ChEBI" id="CHEBI:57643"/>
        <dbReference type="ChEBI" id="CHEBI:58608"/>
        <dbReference type="EC" id="3.1.4.4"/>
    </reaction>
</comment>
<dbReference type="SMART" id="SM00312">
    <property type="entry name" value="PX"/>
    <property type="match status" value="1"/>
</dbReference>
<keyword evidence="3" id="KW-0677">Repeat</keyword>
<feature type="region of interest" description="Disordered" evidence="8">
    <location>
        <begin position="1021"/>
        <end position="1049"/>
    </location>
</feature>
<dbReference type="PIRSF" id="PIRSF009376">
    <property type="entry name" value="Phospholipase_D_euk"/>
    <property type="match status" value="1"/>
</dbReference>
<feature type="region of interest" description="Disordered" evidence="8">
    <location>
        <begin position="1130"/>
        <end position="1218"/>
    </location>
</feature>
<feature type="compositionally biased region" description="Low complexity" evidence="8">
    <location>
        <begin position="368"/>
        <end position="382"/>
    </location>
</feature>
<dbReference type="Proteomes" id="UP000016930">
    <property type="component" value="Unassembled WGS sequence"/>
</dbReference>
<evidence type="ECO:0000256" key="5">
    <source>
        <dbReference type="ARBA" id="ARBA00022963"/>
    </source>
</evidence>
<dbReference type="Pfam" id="PF13091">
    <property type="entry name" value="PLDc_2"/>
    <property type="match status" value="1"/>
</dbReference>
<feature type="compositionally biased region" description="Polar residues" evidence="8">
    <location>
        <begin position="386"/>
        <end position="404"/>
    </location>
</feature>
<feature type="region of interest" description="Disordered" evidence="8">
    <location>
        <begin position="1342"/>
        <end position="1382"/>
    </location>
</feature>
<dbReference type="GO" id="GO:0006654">
    <property type="term" value="P:phosphatidic acid biosynthetic process"/>
    <property type="evidence" value="ECO:0007669"/>
    <property type="project" value="InterPro"/>
</dbReference>
<gene>
    <name evidence="10" type="ORF">CERSUDRAFT_119809</name>
</gene>
<feature type="domain" description="PLD phosphodiesterase" evidence="9">
    <location>
        <begin position="929"/>
        <end position="956"/>
    </location>
</feature>
<feature type="domain" description="PLD phosphodiesterase" evidence="9">
    <location>
        <begin position="634"/>
        <end position="661"/>
    </location>
</feature>
<dbReference type="HOGENOM" id="CLU_000690_3_2_1"/>
<dbReference type="GO" id="GO:0009395">
    <property type="term" value="P:phospholipid catabolic process"/>
    <property type="evidence" value="ECO:0007669"/>
    <property type="project" value="TreeGrafter"/>
</dbReference>
<feature type="region of interest" description="Disordered" evidence="8">
    <location>
        <begin position="318"/>
        <end position="469"/>
    </location>
</feature>
<evidence type="ECO:0000313" key="11">
    <source>
        <dbReference type="Proteomes" id="UP000016930"/>
    </source>
</evidence>
<feature type="compositionally biased region" description="Basic and acidic residues" evidence="8">
    <location>
        <begin position="1034"/>
        <end position="1049"/>
    </location>
</feature>
<evidence type="ECO:0000256" key="6">
    <source>
        <dbReference type="ARBA" id="ARBA00023098"/>
    </source>
</evidence>
<dbReference type="Gene3D" id="3.30.870.10">
    <property type="entry name" value="Endonuclease Chain A"/>
    <property type="match status" value="2"/>
</dbReference>
<protein>
    <recommendedName>
        <fullName evidence="7">Phospholipase</fullName>
        <ecNumber evidence="7">3.1.4.4</ecNumber>
    </recommendedName>
</protein>
<evidence type="ECO:0000256" key="7">
    <source>
        <dbReference type="PIRNR" id="PIRNR009376"/>
    </source>
</evidence>
<dbReference type="OrthoDB" id="14911at2759"/>
<feature type="compositionally biased region" description="Basic and acidic residues" evidence="8">
    <location>
        <begin position="1186"/>
        <end position="1204"/>
    </location>
</feature>
<dbReference type="InterPro" id="IPR036871">
    <property type="entry name" value="PX_dom_sf"/>
</dbReference>
<dbReference type="InterPro" id="IPR001736">
    <property type="entry name" value="PLipase_D/transphosphatidylase"/>
</dbReference>
<evidence type="ECO:0000256" key="4">
    <source>
        <dbReference type="ARBA" id="ARBA00022801"/>
    </source>
</evidence>
<dbReference type="CDD" id="cd09141">
    <property type="entry name" value="PLDc_vPLD1_2_yPLD_like_2"/>
    <property type="match status" value="1"/>
</dbReference>
<dbReference type="InterPro" id="IPR015679">
    <property type="entry name" value="PLipase_D_fam"/>
</dbReference>
<evidence type="ECO:0000259" key="9">
    <source>
        <dbReference type="PROSITE" id="PS50035"/>
    </source>
</evidence>
<dbReference type="GO" id="GO:0004630">
    <property type="term" value="F:phospholipase D activity"/>
    <property type="evidence" value="ECO:0007669"/>
    <property type="project" value="UniProtKB-UniRule"/>
</dbReference>
<dbReference type="STRING" id="914234.M2QZR2"/>
<dbReference type="GO" id="GO:0035091">
    <property type="term" value="F:phosphatidylinositol binding"/>
    <property type="evidence" value="ECO:0007669"/>
    <property type="project" value="InterPro"/>
</dbReference>
<dbReference type="Gene3D" id="3.30.1520.10">
    <property type="entry name" value="Phox-like domain"/>
    <property type="match status" value="1"/>
</dbReference>
<dbReference type="EC" id="3.1.4.4" evidence="7"/>
<proteinExistence type="inferred from homology"/>
<dbReference type="SUPFAM" id="SSF64268">
    <property type="entry name" value="PX domain"/>
    <property type="match status" value="1"/>
</dbReference>
<dbReference type="EMBL" id="KB445819">
    <property type="protein sequence ID" value="EMD31437.1"/>
    <property type="molecule type" value="Genomic_DNA"/>
</dbReference>
<dbReference type="PROSITE" id="PS50035">
    <property type="entry name" value="PLD"/>
    <property type="match status" value="2"/>
</dbReference>
<feature type="compositionally biased region" description="Basic and acidic residues" evidence="8">
    <location>
        <begin position="1370"/>
        <end position="1382"/>
    </location>
</feature>
<feature type="compositionally biased region" description="Basic and acidic residues" evidence="8">
    <location>
        <begin position="321"/>
        <end position="345"/>
    </location>
</feature>
<dbReference type="CDD" id="cd06093">
    <property type="entry name" value="PX_domain"/>
    <property type="match status" value="1"/>
</dbReference>
<feature type="compositionally biased region" description="Basic and acidic residues" evidence="8">
    <location>
        <begin position="1130"/>
        <end position="1146"/>
    </location>
</feature>
<evidence type="ECO:0000313" key="10">
    <source>
        <dbReference type="EMBL" id="EMD31437.1"/>
    </source>
</evidence>
<feature type="region of interest" description="Disordered" evidence="8">
    <location>
        <begin position="1"/>
        <end position="33"/>
    </location>
</feature>
<keyword evidence="6" id="KW-0443">Lipid metabolism</keyword>
<evidence type="ECO:0000256" key="2">
    <source>
        <dbReference type="ARBA" id="ARBA00008664"/>
    </source>
</evidence>
<dbReference type="InterPro" id="IPR025202">
    <property type="entry name" value="PLD-like_dom"/>
</dbReference>
<reference evidence="10 11" key="1">
    <citation type="journal article" date="2012" name="Proc. Natl. Acad. Sci. U.S.A.">
        <title>Comparative genomics of Ceriporiopsis subvermispora and Phanerochaete chrysosporium provide insight into selective ligninolysis.</title>
        <authorList>
            <person name="Fernandez-Fueyo E."/>
            <person name="Ruiz-Duenas F.J."/>
            <person name="Ferreira P."/>
            <person name="Floudas D."/>
            <person name="Hibbett D.S."/>
            <person name="Canessa P."/>
            <person name="Larrondo L.F."/>
            <person name="James T.Y."/>
            <person name="Seelenfreund D."/>
            <person name="Lobos S."/>
            <person name="Polanco R."/>
            <person name="Tello M."/>
            <person name="Honda Y."/>
            <person name="Watanabe T."/>
            <person name="Watanabe T."/>
            <person name="Ryu J.S."/>
            <person name="Kubicek C.P."/>
            <person name="Schmoll M."/>
            <person name="Gaskell J."/>
            <person name="Hammel K.E."/>
            <person name="St John F.J."/>
            <person name="Vanden Wymelenberg A."/>
            <person name="Sabat G."/>
            <person name="Splinter BonDurant S."/>
            <person name="Syed K."/>
            <person name="Yadav J.S."/>
            <person name="Doddapaneni H."/>
            <person name="Subramanian V."/>
            <person name="Lavin J.L."/>
            <person name="Oguiza J.A."/>
            <person name="Perez G."/>
            <person name="Pisabarro A.G."/>
            <person name="Ramirez L."/>
            <person name="Santoyo F."/>
            <person name="Master E."/>
            <person name="Coutinho P.M."/>
            <person name="Henrissat B."/>
            <person name="Lombard V."/>
            <person name="Magnuson J.K."/>
            <person name="Kuees U."/>
            <person name="Hori C."/>
            <person name="Igarashi K."/>
            <person name="Samejima M."/>
            <person name="Held B.W."/>
            <person name="Barry K.W."/>
            <person name="LaButti K.M."/>
            <person name="Lapidus A."/>
            <person name="Lindquist E.A."/>
            <person name="Lucas S.M."/>
            <person name="Riley R."/>
            <person name="Salamov A.A."/>
            <person name="Hoffmeister D."/>
            <person name="Schwenk D."/>
            <person name="Hadar Y."/>
            <person name="Yarden O."/>
            <person name="de Vries R.P."/>
            <person name="Wiebenga A."/>
            <person name="Stenlid J."/>
            <person name="Eastwood D."/>
            <person name="Grigoriev I.V."/>
            <person name="Berka R.M."/>
            <person name="Blanchette R.A."/>
            <person name="Kersten P."/>
            <person name="Martinez A.T."/>
            <person name="Vicuna R."/>
            <person name="Cullen D."/>
        </authorList>
    </citation>
    <scope>NUCLEOTIDE SEQUENCE [LARGE SCALE GENOMIC DNA]</scope>
    <source>
        <strain evidence="10 11">B</strain>
    </source>
</reference>
<dbReference type="InterPro" id="IPR016555">
    <property type="entry name" value="PLipase_D_euk"/>
</dbReference>
<keyword evidence="4 7" id="KW-0378">Hydrolase</keyword>
<evidence type="ECO:0000256" key="8">
    <source>
        <dbReference type="SAM" id="MobiDB-lite"/>
    </source>
</evidence>